<dbReference type="InterPro" id="IPR011059">
    <property type="entry name" value="Metal-dep_hydrolase_composite"/>
</dbReference>
<dbReference type="InterPro" id="IPR032466">
    <property type="entry name" value="Metal_Hydrolase"/>
</dbReference>
<dbReference type="PANTHER" id="PTHR43135">
    <property type="entry name" value="ALPHA-D-RIBOSE 1-METHYLPHOSPHONATE 5-TRIPHOSPHATE DIPHOSPHATASE"/>
    <property type="match status" value="1"/>
</dbReference>
<dbReference type="RefSeq" id="WP_169533636.1">
    <property type="nucleotide sequence ID" value="NZ_JABBGH010000004.1"/>
</dbReference>
<name>A0A7Y0AII0_9BACT</name>
<dbReference type="Pfam" id="PF01979">
    <property type="entry name" value="Amidohydro_1"/>
    <property type="match status" value="2"/>
</dbReference>
<organism evidence="3 4">
    <name type="scientific">Hymenobacter polaris</name>
    <dbReference type="NCBI Taxonomy" id="2682546"/>
    <lineage>
        <taxon>Bacteria</taxon>
        <taxon>Pseudomonadati</taxon>
        <taxon>Bacteroidota</taxon>
        <taxon>Cytophagia</taxon>
        <taxon>Cytophagales</taxon>
        <taxon>Hymenobacteraceae</taxon>
        <taxon>Hymenobacter</taxon>
    </lineage>
</organism>
<keyword evidence="3" id="KW-0378">Hydrolase</keyword>
<keyword evidence="4" id="KW-1185">Reference proteome</keyword>
<feature type="chain" id="PRO_5031030839" evidence="1">
    <location>
        <begin position="22"/>
        <end position="465"/>
    </location>
</feature>
<evidence type="ECO:0000313" key="3">
    <source>
        <dbReference type="EMBL" id="NML67930.1"/>
    </source>
</evidence>
<evidence type="ECO:0000313" key="4">
    <source>
        <dbReference type="Proteomes" id="UP000559626"/>
    </source>
</evidence>
<dbReference type="InterPro" id="IPR006680">
    <property type="entry name" value="Amidohydro-rel"/>
</dbReference>
<evidence type="ECO:0000256" key="1">
    <source>
        <dbReference type="SAM" id="SignalP"/>
    </source>
</evidence>
<dbReference type="InterPro" id="IPR051781">
    <property type="entry name" value="Metallo-dep_Hydrolase"/>
</dbReference>
<comment type="caution">
    <text evidence="3">The sequence shown here is derived from an EMBL/GenBank/DDBJ whole genome shotgun (WGS) entry which is preliminary data.</text>
</comment>
<protein>
    <submittedName>
        <fullName evidence="3">Amidohydrolase family protein</fullName>
    </submittedName>
</protein>
<dbReference type="Gene3D" id="2.30.40.10">
    <property type="entry name" value="Urease, subunit C, domain 1"/>
    <property type="match status" value="1"/>
</dbReference>
<dbReference type="GO" id="GO:0016810">
    <property type="term" value="F:hydrolase activity, acting on carbon-nitrogen (but not peptide) bonds"/>
    <property type="evidence" value="ECO:0007669"/>
    <property type="project" value="InterPro"/>
</dbReference>
<evidence type="ECO:0000259" key="2">
    <source>
        <dbReference type="Pfam" id="PF01979"/>
    </source>
</evidence>
<keyword evidence="1" id="KW-0732">Signal</keyword>
<dbReference type="AlphaFoldDB" id="A0A7Y0AII0"/>
<feature type="domain" description="Amidohydrolase-related" evidence="2">
    <location>
        <begin position="345"/>
        <end position="444"/>
    </location>
</feature>
<accession>A0A7Y0AII0</accession>
<sequence length="465" mass="50476">MVTTFLQLLVLLLLSGWAGRAQDLSFVHANVVDVATGQIQPDQTVVIRDRRIVQVGPATRTAPGKGHVVDARGQYLIPGLWDMHTHVYFDGTASAGTQLILPLLVVSGVTGIRDMGSELDSILYARAAVAAHQLLGPRLVVSGPMLDGPKSPYKASIAIATAEDGRRAVAMLQRRGVDFIKIQSLVPRAAYFAIAHEAQARGLPFEGHVPDAVRAREAVAAGQRSFEHLIGVFEASSTAEDQFVAGGAKLPARLLATYDPAREAAFIRWLSQQRPPVWQCPTLLWERGQWLVDSLAWRQDPDLAYAGRSWVLQRWPKAQLGIARSLDTDPLAVRARFVDHELGLVRKLHAAHVGFLAGTDMPAGVDLIPGVSLHLELQRFVAAGFTPLEALQTATLNPALFYHRQQDFGAVQAGRLADLVLLSANPIVDIANTRRIVGVVADGRYLSPAALDSLRQHLQQVATTK</sequence>
<dbReference type="Gene3D" id="3.20.20.140">
    <property type="entry name" value="Metal-dependent hydrolases"/>
    <property type="match status" value="2"/>
</dbReference>
<dbReference type="EMBL" id="JABBGH010000004">
    <property type="protein sequence ID" value="NML67930.1"/>
    <property type="molecule type" value="Genomic_DNA"/>
</dbReference>
<gene>
    <name evidence="3" type="ORF">HHL22_22245</name>
</gene>
<dbReference type="PANTHER" id="PTHR43135:SF3">
    <property type="entry name" value="ALPHA-D-RIBOSE 1-METHYLPHOSPHONATE 5-TRIPHOSPHATE DIPHOSPHATASE"/>
    <property type="match status" value="1"/>
</dbReference>
<feature type="signal peptide" evidence="1">
    <location>
        <begin position="1"/>
        <end position="21"/>
    </location>
</feature>
<reference evidence="3 4" key="1">
    <citation type="submission" date="2020-04" db="EMBL/GenBank/DDBJ databases">
        <title>Hymenobacter polaris sp. nov., isolated from Arctic soil.</title>
        <authorList>
            <person name="Dahal R.H."/>
        </authorList>
    </citation>
    <scope>NUCLEOTIDE SEQUENCE [LARGE SCALE GENOMIC DNA]</scope>
    <source>
        <strain evidence="3 4">RP-2-7</strain>
    </source>
</reference>
<dbReference type="SUPFAM" id="SSF51556">
    <property type="entry name" value="Metallo-dependent hydrolases"/>
    <property type="match status" value="1"/>
</dbReference>
<feature type="domain" description="Amidohydrolase-related" evidence="2">
    <location>
        <begin position="75"/>
        <end position="228"/>
    </location>
</feature>
<dbReference type="SUPFAM" id="SSF51338">
    <property type="entry name" value="Composite domain of metallo-dependent hydrolases"/>
    <property type="match status" value="1"/>
</dbReference>
<dbReference type="Proteomes" id="UP000559626">
    <property type="component" value="Unassembled WGS sequence"/>
</dbReference>
<proteinExistence type="predicted"/>